<dbReference type="Pfam" id="PF12645">
    <property type="entry name" value="HTH_16"/>
    <property type="match status" value="1"/>
</dbReference>
<name>A0A3R8KX03_9FIRM</name>
<dbReference type="InterPro" id="IPR024760">
    <property type="entry name" value="HTH_dom_conjug_TS-like"/>
</dbReference>
<protein>
    <submittedName>
        <fullName evidence="2">Helix-turn-helix domain-containing protein</fullName>
    </submittedName>
</protein>
<dbReference type="AlphaFoldDB" id="A0A3R8KX03"/>
<feature type="domain" description="Helix-turn-helix conjugative transposon-like" evidence="1">
    <location>
        <begin position="9"/>
        <end position="62"/>
    </location>
</feature>
<gene>
    <name evidence="2" type="ORF">EBB54_09875</name>
</gene>
<comment type="caution">
    <text evidence="2">The sequence shown here is derived from an EMBL/GenBank/DDBJ whole genome shotgun (WGS) entry which is preliminary data.</text>
</comment>
<sequence length="63" mass="7326">MNPEEFGKILEEATLGSHQALERIFELYDPLISKHCRIDGKIDEDLKQYILIHIALNISKFDI</sequence>
<reference evidence="2" key="1">
    <citation type="submission" date="2018-10" db="EMBL/GenBank/DDBJ databases">
        <title>Schaedlerella arabinophila gen. nov. sp. nov., isolated from the mouse intestinal tract and comparative analysis with the genome of the closely related altered Schaedler flora strain ASF502.</title>
        <authorList>
            <person name="Miyake S."/>
            <person name="Soh M."/>
            <person name="Seedorf H."/>
        </authorList>
    </citation>
    <scope>NUCLEOTIDE SEQUENCE [LARGE SCALE GENOMIC DNA]</scope>
    <source>
        <strain evidence="2">DSM 106076</strain>
    </source>
</reference>
<evidence type="ECO:0000313" key="3">
    <source>
        <dbReference type="Proteomes" id="UP000274920"/>
    </source>
</evidence>
<dbReference type="Proteomes" id="UP000274920">
    <property type="component" value="Unassembled WGS sequence"/>
</dbReference>
<organism evidence="2 3">
    <name type="scientific">Schaedlerella arabinosiphila</name>
    <dbReference type="NCBI Taxonomy" id="2044587"/>
    <lineage>
        <taxon>Bacteria</taxon>
        <taxon>Bacillati</taxon>
        <taxon>Bacillota</taxon>
        <taxon>Clostridia</taxon>
        <taxon>Lachnospirales</taxon>
        <taxon>Lachnospiraceae</taxon>
        <taxon>Schaedlerella</taxon>
    </lineage>
</organism>
<keyword evidence="3" id="KW-1185">Reference proteome</keyword>
<dbReference type="RefSeq" id="WP_125127267.1">
    <property type="nucleotide sequence ID" value="NZ_RHJS01000002.1"/>
</dbReference>
<proteinExistence type="predicted"/>
<dbReference type="EMBL" id="RHJS01000002">
    <property type="protein sequence ID" value="RRK31634.1"/>
    <property type="molecule type" value="Genomic_DNA"/>
</dbReference>
<evidence type="ECO:0000313" key="2">
    <source>
        <dbReference type="EMBL" id="RRK31634.1"/>
    </source>
</evidence>
<evidence type="ECO:0000259" key="1">
    <source>
        <dbReference type="Pfam" id="PF12645"/>
    </source>
</evidence>
<accession>A0A3R8KX03</accession>